<dbReference type="InterPro" id="IPR001055">
    <property type="entry name" value="Adrenodoxin-like"/>
</dbReference>
<evidence type="ECO:0000259" key="7">
    <source>
        <dbReference type="PROSITE" id="PS51085"/>
    </source>
</evidence>
<reference evidence="8 9" key="2">
    <citation type="journal article" date="2014" name="FEMS Microbiol. Lett.">
        <title>Draft genomic DNA sequence of the facultatively methylotrophic bacterium Acidomonas methanolica type strain MB58.</title>
        <authorList>
            <person name="Higashiura N."/>
            <person name="Hadano H."/>
            <person name="Hirakawa H."/>
            <person name="Matsutani M."/>
            <person name="Takabe S."/>
            <person name="Matsushita K."/>
            <person name="Azuma Y."/>
        </authorList>
    </citation>
    <scope>NUCLEOTIDE SEQUENCE [LARGE SCALE GENOMIC DNA]</scope>
    <source>
        <strain evidence="8 9">MB58</strain>
    </source>
</reference>
<dbReference type="EMBL" id="BAND01000005">
    <property type="protein sequence ID" value="GAJ27650.1"/>
    <property type="molecule type" value="Genomic_DNA"/>
</dbReference>
<name>A0A023D1K7_ACIMT</name>
<evidence type="ECO:0000313" key="8">
    <source>
        <dbReference type="EMBL" id="GAJ27650.1"/>
    </source>
</evidence>
<dbReference type="GO" id="GO:0140647">
    <property type="term" value="P:P450-containing electron transport chain"/>
    <property type="evidence" value="ECO:0007669"/>
    <property type="project" value="InterPro"/>
</dbReference>
<dbReference type="PANTHER" id="PTHR23426:SF65">
    <property type="entry name" value="FERREDOXIN-2, MITOCHONDRIAL"/>
    <property type="match status" value="1"/>
</dbReference>
<evidence type="ECO:0000313" key="9">
    <source>
        <dbReference type="Proteomes" id="UP000019760"/>
    </source>
</evidence>
<organism evidence="8 9">
    <name type="scientific">Acidomonas methanolica NBRC 104435</name>
    <dbReference type="NCBI Taxonomy" id="1231351"/>
    <lineage>
        <taxon>Bacteria</taxon>
        <taxon>Pseudomonadati</taxon>
        <taxon>Pseudomonadota</taxon>
        <taxon>Alphaproteobacteria</taxon>
        <taxon>Acetobacterales</taxon>
        <taxon>Acetobacteraceae</taxon>
        <taxon>Acidomonas</taxon>
    </lineage>
</organism>
<accession>A0A023D1K7</accession>
<evidence type="ECO:0000256" key="1">
    <source>
        <dbReference type="ARBA" id="ARBA00010914"/>
    </source>
</evidence>
<dbReference type="SUPFAM" id="SSF54292">
    <property type="entry name" value="2Fe-2S ferredoxin-like"/>
    <property type="match status" value="1"/>
</dbReference>
<dbReference type="CDD" id="cd00207">
    <property type="entry name" value="fer2"/>
    <property type="match status" value="1"/>
</dbReference>
<comment type="cofactor">
    <cofactor evidence="6">
        <name>[2Fe-2S] cluster</name>
        <dbReference type="ChEBI" id="CHEBI:190135"/>
    </cofactor>
</comment>
<dbReference type="OrthoDB" id="9799640at2"/>
<dbReference type="InterPro" id="IPR018298">
    <property type="entry name" value="Adrenodoxin_Fe-S_BS"/>
</dbReference>
<dbReference type="InterPro" id="IPR036010">
    <property type="entry name" value="2Fe-2S_ferredoxin-like_sf"/>
</dbReference>
<dbReference type="PROSITE" id="PS00814">
    <property type="entry name" value="ADX"/>
    <property type="match status" value="1"/>
</dbReference>
<dbReference type="GO" id="GO:0009055">
    <property type="term" value="F:electron transfer activity"/>
    <property type="evidence" value="ECO:0007669"/>
    <property type="project" value="TreeGrafter"/>
</dbReference>
<dbReference type="InterPro" id="IPR001041">
    <property type="entry name" value="2Fe-2S_ferredoxin-type"/>
</dbReference>
<evidence type="ECO:0000256" key="6">
    <source>
        <dbReference type="ARBA" id="ARBA00034078"/>
    </source>
</evidence>
<comment type="similarity">
    <text evidence="1">Belongs to the adrenodoxin/putidaredoxin family.</text>
</comment>
<dbReference type="RefSeq" id="WP_042055272.1">
    <property type="nucleotide sequence ID" value="NZ_BAND01000005.1"/>
</dbReference>
<dbReference type="InterPro" id="IPR012675">
    <property type="entry name" value="Beta-grasp_dom_sf"/>
</dbReference>
<reference evidence="9" key="1">
    <citation type="journal article" date="2014" name="FEMS Microbiol. Lett.">
        <title>Draft Genomic DNA Sequence of the Facultatively Methylotrophic Bacterium Acidomonas methanolica type strain MB58.</title>
        <authorList>
            <person name="Higashiura N."/>
            <person name="Hadano H."/>
            <person name="Hirakawa H."/>
            <person name="Matsutani M."/>
            <person name="Takabe S."/>
            <person name="Matsushita K."/>
            <person name="Azuma Y."/>
        </authorList>
    </citation>
    <scope>NUCLEOTIDE SEQUENCE [LARGE SCALE GENOMIC DNA]</scope>
    <source>
        <strain evidence="9">MB58</strain>
    </source>
</reference>
<dbReference type="PROSITE" id="PS51085">
    <property type="entry name" value="2FE2S_FER_2"/>
    <property type="match status" value="1"/>
</dbReference>
<sequence>MPHMVFIERDGTRREVDAPAGLSVLEIAHKHDIDLEGACEGSLACATCHVIVDPEWAPKLASPTDDEEDMLDLAFGLEKTSRLGCQIVMTDALDGLVVRLPHTA</sequence>
<dbReference type="Pfam" id="PF00111">
    <property type="entry name" value="Fer2"/>
    <property type="match status" value="1"/>
</dbReference>
<dbReference type="Gene3D" id="3.10.20.30">
    <property type="match status" value="1"/>
</dbReference>
<comment type="caution">
    <text evidence="8">The sequence shown here is derived from an EMBL/GenBank/DDBJ whole genome shotgun (WGS) entry which is preliminary data.</text>
</comment>
<keyword evidence="5" id="KW-0411">Iron-sulfur</keyword>
<proteinExistence type="inferred from homology"/>
<keyword evidence="3" id="KW-0479">Metal-binding</keyword>
<keyword evidence="9" id="KW-1185">Reference proteome</keyword>
<dbReference type="PRINTS" id="PR00355">
    <property type="entry name" value="ADRENODOXIN"/>
</dbReference>
<keyword evidence="4" id="KW-0408">Iron</keyword>
<evidence type="ECO:0000256" key="3">
    <source>
        <dbReference type="ARBA" id="ARBA00022723"/>
    </source>
</evidence>
<protein>
    <submittedName>
        <fullName evidence="8">Ferredoxin 2Fe-2S</fullName>
    </submittedName>
</protein>
<evidence type="ECO:0000256" key="4">
    <source>
        <dbReference type="ARBA" id="ARBA00023004"/>
    </source>
</evidence>
<dbReference type="GO" id="GO:0051537">
    <property type="term" value="F:2 iron, 2 sulfur cluster binding"/>
    <property type="evidence" value="ECO:0007669"/>
    <property type="project" value="UniProtKB-KW"/>
</dbReference>
<dbReference type="PANTHER" id="PTHR23426">
    <property type="entry name" value="FERREDOXIN/ADRENODOXIN"/>
    <property type="match status" value="1"/>
</dbReference>
<keyword evidence="2" id="KW-0001">2Fe-2S</keyword>
<gene>
    <name evidence="8" type="ORF">Amme_005_038</name>
</gene>
<dbReference type="Proteomes" id="UP000019760">
    <property type="component" value="Unassembled WGS sequence"/>
</dbReference>
<evidence type="ECO:0000256" key="2">
    <source>
        <dbReference type="ARBA" id="ARBA00022714"/>
    </source>
</evidence>
<evidence type="ECO:0000256" key="5">
    <source>
        <dbReference type="ARBA" id="ARBA00023014"/>
    </source>
</evidence>
<feature type="domain" description="2Fe-2S ferredoxin-type" evidence="7">
    <location>
        <begin position="3"/>
        <end position="104"/>
    </location>
</feature>
<dbReference type="GO" id="GO:0046872">
    <property type="term" value="F:metal ion binding"/>
    <property type="evidence" value="ECO:0007669"/>
    <property type="project" value="UniProtKB-KW"/>
</dbReference>
<dbReference type="AlphaFoldDB" id="A0A023D1K7"/>